<gene>
    <name evidence="10" type="ORF">V6575_00685</name>
</gene>
<evidence type="ECO:0000259" key="8">
    <source>
        <dbReference type="Pfam" id="PF07559"/>
    </source>
</evidence>
<comment type="subcellular location">
    <subcellularLocation>
        <location evidence="1 5">Bacterial flagellum basal body</location>
    </subcellularLocation>
</comment>
<evidence type="ECO:0000313" key="11">
    <source>
        <dbReference type="Proteomes" id="UP001385499"/>
    </source>
</evidence>
<dbReference type="PANTHER" id="PTHR30435:SF1">
    <property type="entry name" value="FLAGELLAR HOOK PROTEIN FLGE"/>
    <property type="match status" value="1"/>
</dbReference>
<evidence type="ECO:0000256" key="6">
    <source>
        <dbReference type="SAM" id="MobiDB-lite"/>
    </source>
</evidence>
<dbReference type="InterPro" id="IPR011491">
    <property type="entry name" value="FlgE_D2"/>
</dbReference>
<dbReference type="InterPro" id="IPR010930">
    <property type="entry name" value="Flg_bb/hook_C_dom"/>
</dbReference>
<dbReference type="RefSeq" id="WP_340272058.1">
    <property type="nucleotide sequence ID" value="NZ_JBAKIA010000001.1"/>
</dbReference>
<dbReference type="Pfam" id="PF07196">
    <property type="entry name" value="Flagellin_IN"/>
    <property type="match status" value="1"/>
</dbReference>
<dbReference type="PANTHER" id="PTHR30435">
    <property type="entry name" value="FLAGELLAR PROTEIN"/>
    <property type="match status" value="1"/>
</dbReference>
<dbReference type="SUPFAM" id="SSF117143">
    <property type="entry name" value="Flagellar hook protein flgE"/>
    <property type="match status" value="1"/>
</dbReference>
<reference evidence="10 11" key="1">
    <citation type="submission" date="2024-02" db="EMBL/GenBank/DDBJ databases">
        <title>Roseibium algae sp. nov., isolated from marine alga (Grateloupia sp.), showing potential in myo-inositol conversion.</title>
        <authorList>
            <person name="Wang Y."/>
        </authorList>
    </citation>
    <scope>NUCLEOTIDE SEQUENCE [LARGE SCALE GENOMIC DNA]</scope>
    <source>
        <strain evidence="10 11">H3510</strain>
    </source>
</reference>
<dbReference type="InterPro" id="IPR037925">
    <property type="entry name" value="FlgE/F/G-like"/>
</dbReference>
<organism evidence="10 11">
    <name type="scientific">Roseibium algae</name>
    <dbReference type="NCBI Taxonomy" id="3123038"/>
    <lineage>
        <taxon>Bacteria</taxon>
        <taxon>Pseudomonadati</taxon>
        <taxon>Pseudomonadota</taxon>
        <taxon>Alphaproteobacteria</taxon>
        <taxon>Hyphomicrobiales</taxon>
        <taxon>Stappiaceae</taxon>
        <taxon>Roseibium</taxon>
    </lineage>
</organism>
<evidence type="ECO:0000313" key="10">
    <source>
        <dbReference type="EMBL" id="MEJ8472588.1"/>
    </source>
</evidence>
<evidence type="ECO:0000256" key="3">
    <source>
        <dbReference type="ARBA" id="ARBA00019015"/>
    </source>
</evidence>
<evidence type="ECO:0000256" key="4">
    <source>
        <dbReference type="ARBA" id="ARBA00023143"/>
    </source>
</evidence>
<keyword evidence="4 5" id="KW-0975">Bacterial flagellum</keyword>
<evidence type="ECO:0000259" key="9">
    <source>
        <dbReference type="Pfam" id="PF22692"/>
    </source>
</evidence>
<dbReference type="Gene3D" id="2.60.98.20">
    <property type="entry name" value="Flagellar hook protein FlgE"/>
    <property type="match status" value="1"/>
</dbReference>
<protein>
    <recommendedName>
        <fullName evidence="3 5">Flagellar hook protein FlgE</fullName>
    </recommendedName>
</protein>
<dbReference type="Proteomes" id="UP001385499">
    <property type="component" value="Unassembled WGS sequence"/>
</dbReference>
<keyword evidence="11" id="KW-1185">Reference proteome</keyword>
<evidence type="ECO:0000256" key="5">
    <source>
        <dbReference type="RuleBase" id="RU362116"/>
    </source>
</evidence>
<keyword evidence="10" id="KW-0969">Cilium</keyword>
<proteinExistence type="inferred from homology"/>
<dbReference type="InterPro" id="IPR037058">
    <property type="entry name" value="Falgellar_hook_FlgE_sf"/>
</dbReference>
<dbReference type="Pfam" id="PF22692">
    <property type="entry name" value="LlgE_F_G_D1"/>
    <property type="match status" value="1"/>
</dbReference>
<keyword evidence="10" id="KW-0282">Flagellum</keyword>
<evidence type="ECO:0000256" key="2">
    <source>
        <dbReference type="ARBA" id="ARBA00009677"/>
    </source>
</evidence>
<evidence type="ECO:0000256" key="1">
    <source>
        <dbReference type="ARBA" id="ARBA00004117"/>
    </source>
</evidence>
<feature type="domain" description="Flagellar basal-body/hook protein C-terminal" evidence="7">
    <location>
        <begin position="506"/>
        <end position="546"/>
    </location>
</feature>
<dbReference type="Pfam" id="PF07559">
    <property type="entry name" value="FlgE_D2"/>
    <property type="match status" value="1"/>
</dbReference>
<comment type="similarity">
    <text evidence="2 5">Belongs to the flagella basal body rod proteins family.</text>
</comment>
<sequence>MSLMGALNAATSSLSAQSKALANISDNLANSQTTAYKAGNTSFSSLVAGSGSSSSGGVTATNRSNNTVGGLLAESTNATDLAIEGDGYFIVTDDNQNGQTYYTRNGEFDIDSDGYLENNGYYLMGWPTDNAGNVTGGASENALAPIDLDSVQSSVEATTSIEIQANLPADAVGPETIETSPSITTALSSDIAADDGDTLSFDINGTSITATAGTSTTGAITVSDIAAAINAETATTGVSASIDAGGSLILASNAAGATASITIDNVSVGGTNTGLTTANLATIGIADAGADGTETVTGTTTNNDGSTFTTSLEVFDSLGTGATVEARWTKTGENSWEMVLSDPVLSSSGGAAGTTSSTPIAITFNEDGSLASTNPSPPTFEISNWTTGAADSEISLNLGTVGDDNGLTQHASDETTPDINLKKVTQDGLAYGTLSAVEISDDGSVIAFFDNGEDRVIYKIPVATFGNPNGLSESSGGIYSRSSTSGNSTLHEAGDDGAGSIKGFRLESSTTDTSEEFSSMLTAQQAYSASSQIMSTANSMFDKLLDAVR</sequence>
<comment type="caution">
    <text evidence="10">The sequence shown here is derived from an EMBL/GenBank/DDBJ whole genome shotgun (WGS) entry which is preliminary data.</text>
</comment>
<dbReference type="InterPro" id="IPR010810">
    <property type="entry name" value="Flagellin_hook_IN_motif"/>
</dbReference>
<dbReference type="NCBIfam" id="TIGR03506">
    <property type="entry name" value="FlgEFG_subfam"/>
    <property type="match status" value="2"/>
</dbReference>
<name>A0ABU8TFE6_9HYPH</name>
<feature type="compositionally biased region" description="Low complexity" evidence="6">
    <location>
        <begin position="475"/>
        <end position="486"/>
    </location>
</feature>
<dbReference type="InterPro" id="IPR053967">
    <property type="entry name" value="LlgE_F_G-like_D1"/>
</dbReference>
<feature type="region of interest" description="Disordered" evidence="6">
    <location>
        <begin position="475"/>
        <end position="504"/>
    </location>
</feature>
<evidence type="ECO:0000259" key="7">
    <source>
        <dbReference type="Pfam" id="PF06429"/>
    </source>
</evidence>
<dbReference type="InterPro" id="IPR020013">
    <property type="entry name" value="Flagellar_FlgE/F/G"/>
</dbReference>
<accession>A0ABU8TFE6</accession>
<feature type="domain" description="Flagellar hook protein FlgE D2" evidence="8">
    <location>
        <begin position="299"/>
        <end position="428"/>
    </location>
</feature>
<comment type="function">
    <text evidence="5">A flexible structure which links the flagellar filament to the drive apparatus in the basal body.</text>
</comment>
<keyword evidence="10" id="KW-0966">Cell projection</keyword>
<dbReference type="Pfam" id="PF06429">
    <property type="entry name" value="Flg_bbr_C"/>
    <property type="match status" value="1"/>
</dbReference>
<feature type="domain" description="Flagellar hook protein FlgE/F/G-like D1" evidence="9">
    <location>
        <begin position="82"/>
        <end position="150"/>
    </location>
</feature>
<dbReference type="EMBL" id="JBAKIA010000001">
    <property type="protein sequence ID" value="MEJ8472588.1"/>
    <property type="molecule type" value="Genomic_DNA"/>
</dbReference>